<dbReference type="Proteomes" id="UP000465221">
    <property type="component" value="Unassembled WGS sequence"/>
</dbReference>
<gene>
    <name evidence="2" type="ORF">IFM46972_00367</name>
</gene>
<comment type="caution">
    <text evidence="2">The sequence shown here is derived from an EMBL/GenBank/DDBJ whole genome shotgun (WGS) entry which is preliminary data.</text>
</comment>
<evidence type="ECO:0000256" key="1">
    <source>
        <dbReference type="SAM" id="MobiDB-lite"/>
    </source>
</evidence>
<dbReference type="EMBL" id="BLKC01000002">
    <property type="protein sequence ID" value="GFF22594.1"/>
    <property type="molecule type" value="Genomic_DNA"/>
</dbReference>
<protein>
    <submittedName>
        <fullName evidence="2">Uncharacterized protein</fullName>
    </submittedName>
</protein>
<feature type="region of interest" description="Disordered" evidence="1">
    <location>
        <begin position="57"/>
        <end position="76"/>
    </location>
</feature>
<organism evidence="2 3">
    <name type="scientific">Aspergillus udagawae</name>
    <dbReference type="NCBI Taxonomy" id="91492"/>
    <lineage>
        <taxon>Eukaryota</taxon>
        <taxon>Fungi</taxon>
        <taxon>Dikarya</taxon>
        <taxon>Ascomycota</taxon>
        <taxon>Pezizomycotina</taxon>
        <taxon>Eurotiomycetes</taxon>
        <taxon>Eurotiomycetidae</taxon>
        <taxon>Eurotiales</taxon>
        <taxon>Aspergillaceae</taxon>
        <taxon>Aspergillus</taxon>
        <taxon>Aspergillus subgen. Fumigati</taxon>
    </lineage>
</organism>
<dbReference type="AlphaFoldDB" id="A0A8H3MYR7"/>
<evidence type="ECO:0000313" key="2">
    <source>
        <dbReference type="EMBL" id="GFF22594.1"/>
    </source>
</evidence>
<accession>A0A8H3MYR7</accession>
<name>A0A8H3MYR7_9EURO</name>
<evidence type="ECO:0000313" key="3">
    <source>
        <dbReference type="Proteomes" id="UP000465221"/>
    </source>
</evidence>
<reference evidence="2 3" key="1">
    <citation type="submission" date="2020-01" db="EMBL/GenBank/DDBJ databases">
        <title>Draft genome sequence of Aspergillus udagawae IFM 46972.</title>
        <authorList>
            <person name="Takahashi H."/>
            <person name="Yaguchi T."/>
        </authorList>
    </citation>
    <scope>NUCLEOTIDE SEQUENCE [LARGE SCALE GENOMIC DNA]</scope>
    <source>
        <strain evidence="2 3">IFM 46972</strain>
    </source>
</reference>
<sequence>MSKKTPTKIDQILEDLSVAERITFLEYLAARYALGSFGDMPLNIKIADQTGAVRMAKRTREAGTAKGKGKQRATPASIALIVSQN</sequence>
<proteinExistence type="predicted"/>